<proteinExistence type="predicted"/>
<dbReference type="RefSeq" id="WP_229592064.1">
    <property type="nucleotide sequence ID" value="NZ_AP024485.1"/>
</dbReference>
<sequence>MGNISSHTISAVLAIALLGGCALYPAVQVAGSVWTGYDTVVLADEYLPRYSVEGGQRTYAQDKIMERRLRERLRMNNIPVSAHIIDGNAYLIGSLKDRAHADYAIDTASSVSGVRAITCKFYPPNSPNQAGNDLRLQTELNIRLEKIEHLQCLDLRVEVIQSDAILIGKADTYAQQAEAVAVATEVVGINDVVDYIHVAAPPDQPTTTDTLAVNE</sequence>
<keyword evidence="3" id="KW-1185">Reference proteome</keyword>
<name>A0ABN6EY39_9BACT</name>
<protein>
    <recommendedName>
        <fullName evidence="1">BON domain-containing protein</fullName>
    </recommendedName>
</protein>
<dbReference type="Proteomes" id="UP001053296">
    <property type="component" value="Chromosome"/>
</dbReference>
<reference evidence="2" key="1">
    <citation type="journal article" date="2022" name="Arch. Microbiol.">
        <title>Pseudodesulfovibrio sediminis sp. nov., a mesophilic and neutrophilic sulfate-reducing bacterium isolated from sediment of a brackish lake.</title>
        <authorList>
            <person name="Takahashi A."/>
            <person name="Kojima H."/>
            <person name="Watanabe M."/>
            <person name="Fukui M."/>
        </authorList>
    </citation>
    <scope>NUCLEOTIDE SEQUENCE</scope>
    <source>
        <strain evidence="2">SF6</strain>
    </source>
</reference>
<dbReference type="InterPro" id="IPR007055">
    <property type="entry name" value="BON_dom"/>
</dbReference>
<evidence type="ECO:0000259" key="1">
    <source>
        <dbReference type="PROSITE" id="PS50914"/>
    </source>
</evidence>
<dbReference type="EMBL" id="AP024485">
    <property type="protein sequence ID" value="BCS90125.1"/>
    <property type="molecule type" value="Genomic_DNA"/>
</dbReference>
<dbReference type="PROSITE" id="PS50914">
    <property type="entry name" value="BON"/>
    <property type="match status" value="1"/>
</dbReference>
<gene>
    <name evidence="2" type="ORF">PSDVSF_33670</name>
</gene>
<evidence type="ECO:0000313" key="2">
    <source>
        <dbReference type="EMBL" id="BCS90125.1"/>
    </source>
</evidence>
<evidence type="ECO:0000313" key="3">
    <source>
        <dbReference type="Proteomes" id="UP001053296"/>
    </source>
</evidence>
<organism evidence="2 3">
    <name type="scientific">Pseudodesulfovibrio sediminis</name>
    <dbReference type="NCBI Taxonomy" id="2810563"/>
    <lineage>
        <taxon>Bacteria</taxon>
        <taxon>Pseudomonadati</taxon>
        <taxon>Thermodesulfobacteriota</taxon>
        <taxon>Desulfovibrionia</taxon>
        <taxon>Desulfovibrionales</taxon>
        <taxon>Desulfovibrionaceae</taxon>
    </lineage>
</organism>
<accession>A0ABN6EY39</accession>
<dbReference type="Pfam" id="PF04972">
    <property type="entry name" value="BON"/>
    <property type="match status" value="2"/>
</dbReference>
<feature type="domain" description="BON" evidence="1">
    <location>
        <begin position="132"/>
        <end position="200"/>
    </location>
</feature>